<keyword evidence="3" id="KW-1185">Reference proteome</keyword>
<dbReference type="SUPFAM" id="SSF88723">
    <property type="entry name" value="PIN domain-like"/>
    <property type="match status" value="1"/>
</dbReference>
<organism evidence="2 3">
    <name type="scientific">Flavobacterium xylosi</name>
    <dbReference type="NCBI Taxonomy" id="3230415"/>
    <lineage>
        <taxon>Bacteria</taxon>
        <taxon>Pseudomonadati</taxon>
        <taxon>Bacteroidota</taxon>
        <taxon>Flavobacteriia</taxon>
        <taxon>Flavobacteriales</taxon>
        <taxon>Flavobacteriaceae</taxon>
        <taxon>Flavobacterium</taxon>
    </lineage>
</organism>
<dbReference type="InterPro" id="IPR029060">
    <property type="entry name" value="PIN-like_dom_sf"/>
</dbReference>
<evidence type="ECO:0000259" key="1">
    <source>
        <dbReference type="Pfam" id="PF01850"/>
    </source>
</evidence>
<protein>
    <submittedName>
        <fullName evidence="2">PIN domain-containing protein</fullName>
    </submittedName>
</protein>
<sequence>MASEIYVIDTNAIISYFADIFVGSDISISGTSLEIIDSAFKNNNEIKLIIPACVFIEIFIKWFKNEEVASKIISEVYLRIKEKDNMEIQPLDREILENYIKIKDIELDHNFDGHDKQVFASAMTMECKLITSDRRLIRYNKRKNMIPGILS</sequence>
<dbReference type="Proteomes" id="UP001600109">
    <property type="component" value="Unassembled WGS sequence"/>
</dbReference>
<dbReference type="Gene3D" id="3.40.50.1010">
    <property type="entry name" value="5'-nuclease"/>
    <property type="match status" value="1"/>
</dbReference>
<dbReference type="EMBL" id="JBHZPZ010000007">
    <property type="protein sequence ID" value="MFE3868003.1"/>
    <property type="molecule type" value="Genomic_DNA"/>
</dbReference>
<proteinExistence type="predicted"/>
<gene>
    <name evidence="2" type="ORF">ACFX5E_07935</name>
</gene>
<dbReference type="Pfam" id="PF01850">
    <property type="entry name" value="PIN"/>
    <property type="match status" value="1"/>
</dbReference>
<reference evidence="2 3" key="1">
    <citation type="submission" date="2024-06" db="EMBL/GenBank/DDBJ databases">
        <title>Flavobacterium spp. isolated from glacier.</title>
        <authorList>
            <person name="Han D."/>
        </authorList>
    </citation>
    <scope>NUCLEOTIDE SEQUENCE [LARGE SCALE GENOMIC DNA]</scope>
    <source>
        <strain evidence="2 3">LS2P90</strain>
    </source>
</reference>
<evidence type="ECO:0000313" key="2">
    <source>
        <dbReference type="EMBL" id="MFE3868003.1"/>
    </source>
</evidence>
<evidence type="ECO:0000313" key="3">
    <source>
        <dbReference type="Proteomes" id="UP001600109"/>
    </source>
</evidence>
<dbReference type="InterPro" id="IPR002716">
    <property type="entry name" value="PIN_dom"/>
</dbReference>
<name>A0ABW6HVH7_9FLAO</name>
<feature type="domain" description="PIN" evidence="1">
    <location>
        <begin position="6"/>
        <end position="140"/>
    </location>
</feature>
<dbReference type="RefSeq" id="WP_379854659.1">
    <property type="nucleotide sequence ID" value="NZ_JBHZPZ010000007.1"/>
</dbReference>
<accession>A0ABW6HVH7</accession>
<comment type="caution">
    <text evidence="2">The sequence shown here is derived from an EMBL/GenBank/DDBJ whole genome shotgun (WGS) entry which is preliminary data.</text>
</comment>